<dbReference type="Pfam" id="PF00254">
    <property type="entry name" value="FKBP_C"/>
    <property type="match status" value="1"/>
</dbReference>
<dbReference type="InterPro" id="IPR046357">
    <property type="entry name" value="PPIase_dom_sf"/>
</dbReference>
<dbReference type="EMBL" id="CAJPDT010000017">
    <property type="protein sequence ID" value="CAF9917003.1"/>
    <property type="molecule type" value="Genomic_DNA"/>
</dbReference>
<comment type="similarity">
    <text evidence="3">Belongs to the FKBP-type PPIase family. FKBP3/4 subfamily.</text>
</comment>
<feature type="region of interest" description="Disordered" evidence="8">
    <location>
        <begin position="242"/>
        <end position="441"/>
    </location>
</feature>
<feature type="domain" description="PPIase FKBP-type" evidence="9">
    <location>
        <begin position="464"/>
        <end position="567"/>
    </location>
</feature>
<accession>A0A8H3IFT0</accession>
<dbReference type="PROSITE" id="PS50059">
    <property type="entry name" value="FKBP_PPIASE"/>
    <property type="match status" value="1"/>
</dbReference>
<evidence type="ECO:0000256" key="1">
    <source>
        <dbReference type="ARBA" id="ARBA00000971"/>
    </source>
</evidence>
<reference evidence="10" key="1">
    <citation type="submission" date="2021-03" db="EMBL/GenBank/DDBJ databases">
        <authorList>
            <person name="Tagirdzhanova G."/>
        </authorList>
    </citation>
    <scope>NUCLEOTIDE SEQUENCE</scope>
</reference>
<dbReference type="AlphaFoldDB" id="A0A8H3IFT0"/>
<comment type="function">
    <text evidence="2">PPIase that acts as a histone chaperone. Histone proline isomerase that increases the rate of cis-trans isomerization at prolines on the histone H3 N-terminal tail. Proline isomerization influences H3 methylation thereby regulating gene expression.</text>
</comment>
<evidence type="ECO:0000256" key="6">
    <source>
        <dbReference type="ARBA" id="ARBA00023235"/>
    </source>
</evidence>
<feature type="compositionally biased region" description="Basic and acidic residues" evidence="8">
    <location>
        <begin position="417"/>
        <end position="436"/>
    </location>
</feature>
<dbReference type="EC" id="5.2.1.8" evidence="7"/>
<keyword evidence="11" id="KW-1185">Reference proteome</keyword>
<feature type="compositionally biased region" description="Acidic residues" evidence="8">
    <location>
        <begin position="174"/>
        <end position="191"/>
    </location>
</feature>
<feature type="compositionally biased region" description="Acidic residues" evidence="8">
    <location>
        <begin position="253"/>
        <end position="282"/>
    </location>
</feature>
<dbReference type="Proteomes" id="UP000664534">
    <property type="component" value="Unassembled WGS sequence"/>
</dbReference>
<dbReference type="InterPro" id="IPR023566">
    <property type="entry name" value="PPIase_Fpr3/Fpr4-like"/>
</dbReference>
<dbReference type="Gene3D" id="2.60.120.340">
    <property type="entry name" value="Nucleoplasmin core domain"/>
    <property type="match status" value="1"/>
</dbReference>
<dbReference type="Pfam" id="PF17800">
    <property type="entry name" value="NPL"/>
    <property type="match status" value="1"/>
</dbReference>
<dbReference type="OrthoDB" id="77911at2759"/>
<dbReference type="Gene3D" id="3.10.50.40">
    <property type="match status" value="1"/>
</dbReference>
<feature type="compositionally biased region" description="Basic and acidic residues" evidence="8">
    <location>
        <begin position="377"/>
        <end position="387"/>
    </location>
</feature>
<dbReference type="InterPro" id="IPR001179">
    <property type="entry name" value="PPIase_FKBP_dom"/>
</dbReference>
<feature type="compositionally biased region" description="Basic and acidic residues" evidence="8">
    <location>
        <begin position="302"/>
        <end position="315"/>
    </location>
</feature>
<dbReference type="PIRSF" id="PIRSF001473">
    <property type="entry name" value="FK506-bp_FPR3"/>
    <property type="match status" value="1"/>
</dbReference>
<evidence type="ECO:0000313" key="10">
    <source>
        <dbReference type="EMBL" id="CAF9917003.1"/>
    </source>
</evidence>
<evidence type="ECO:0000256" key="3">
    <source>
        <dbReference type="ARBA" id="ARBA00007838"/>
    </source>
</evidence>
<dbReference type="PANTHER" id="PTHR43811:SF19">
    <property type="entry name" value="39 KDA FK506-BINDING NUCLEAR PROTEIN"/>
    <property type="match status" value="1"/>
</dbReference>
<proteinExistence type="inferred from homology"/>
<keyword evidence="5 7" id="KW-0697">Rotamase</keyword>
<keyword evidence="6 7" id="KW-0413">Isomerase</keyword>
<comment type="subunit">
    <text evidence="4">Binds to histones H3 and H4.</text>
</comment>
<organism evidence="10 11">
    <name type="scientific">Imshaugia aleurites</name>
    <dbReference type="NCBI Taxonomy" id="172621"/>
    <lineage>
        <taxon>Eukaryota</taxon>
        <taxon>Fungi</taxon>
        <taxon>Dikarya</taxon>
        <taxon>Ascomycota</taxon>
        <taxon>Pezizomycotina</taxon>
        <taxon>Lecanoromycetes</taxon>
        <taxon>OSLEUM clade</taxon>
        <taxon>Lecanoromycetidae</taxon>
        <taxon>Lecanorales</taxon>
        <taxon>Lecanorineae</taxon>
        <taxon>Parmeliaceae</taxon>
        <taxon>Imshaugia</taxon>
    </lineage>
</organism>
<evidence type="ECO:0000256" key="7">
    <source>
        <dbReference type="PROSITE-ProRule" id="PRU00277"/>
    </source>
</evidence>
<evidence type="ECO:0000256" key="8">
    <source>
        <dbReference type="SAM" id="MobiDB-lite"/>
    </source>
</evidence>
<evidence type="ECO:0000259" key="9">
    <source>
        <dbReference type="PROSITE" id="PS50059"/>
    </source>
</evidence>
<feature type="region of interest" description="Disordered" evidence="8">
    <location>
        <begin position="64"/>
        <end position="191"/>
    </location>
</feature>
<evidence type="ECO:0000313" key="11">
    <source>
        <dbReference type="Proteomes" id="UP000664534"/>
    </source>
</evidence>
<dbReference type="SUPFAM" id="SSF54534">
    <property type="entry name" value="FKBP-like"/>
    <property type="match status" value="1"/>
</dbReference>
<feature type="compositionally biased region" description="Basic residues" evidence="8">
    <location>
        <begin position="160"/>
        <end position="169"/>
    </location>
</feature>
<sequence length="567" mass="61050">MSSLLPVQVYGLKVPAGDVMIPAIIDFPATFRVTMAAIDPSAAPEHTGTVNGDTKPRATLKLVYDANPGQDSDSDEGSDEEEEYLKALLAGRESEDEDEDEESSSDDEEQNGGPSDPSKTKKARKEAAVMEMMKALAEAKDDSEDEMDVDGSPQVNGLSKKTKPNKGKGKAVAEDSEDESLGEEDTVDSMDGMEEVVVCTLDPEKNCQQTLDLTIGEDQTAYFKVSGTHTVYLTGNYVVPADNGHNHEHELYDGEDEDDEYDMSPDEDELEDDQESDELDTLEDPRITEVESEVEEGPPKLVKKDEIDKKEEPAKKGKNKRAREESDDEKEAPASLDDIMAKSLKPTEPTTNGEVKLSKKQLKKLKNNAGKAVEAAVEGKEAKKEDATATDSPLKADKKVQFAKNLEQGPASSPDTPKIDSKEKAKTDSKKEEGKPKASLGAKVVQGVKIDDKKLGTGPAAKKGSKVGMRYIGKLKDGKVFDCECAQSAEDEADANGLSANKKGKPFGFTIGDGSVIKGWDIGIAGMQAGGERRIIIPADLAYGKKGVAGIPGNSELTFDLKLLEVN</sequence>
<comment type="caution">
    <text evidence="10">The sequence shown here is derived from an EMBL/GenBank/DDBJ whole genome shotgun (WGS) entry which is preliminary data.</text>
</comment>
<gene>
    <name evidence="10" type="primary">FPR4</name>
    <name evidence="10" type="ORF">IMSHALPRED_003367</name>
</gene>
<feature type="compositionally biased region" description="Acidic residues" evidence="8">
    <location>
        <begin position="94"/>
        <end position="110"/>
    </location>
</feature>
<feature type="compositionally biased region" description="Low complexity" evidence="8">
    <location>
        <begin position="367"/>
        <end position="376"/>
    </location>
</feature>
<dbReference type="GO" id="GO:0005730">
    <property type="term" value="C:nucleolus"/>
    <property type="evidence" value="ECO:0007669"/>
    <property type="project" value="TreeGrafter"/>
</dbReference>
<dbReference type="PANTHER" id="PTHR43811">
    <property type="entry name" value="FKBP-TYPE PEPTIDYL-PROLYL CIS-TRANS ISOMERASE FKPA"/>
    <property type="match status" value="1"/>
</dbReference>
<feature type="compositionally biased region" description="Acidic residues" evidence="8">
    <location>
        <begin position="72"/>
        <end position="83"/>
    </location>
</feature>
<name>A0A8H3IFT0_9LECA</name>
<dbReference type="InterPro" id="IPR041232">
    <property type="entry name" value="NPL"/>
</dbReference>
<dbReference type="GO" id="GO:0003755">
    <property type="term" value="F:peptidyl-prolyl cis-trans isomerase activity"/>
    <property type="evidence" value="ECO:0007669"/>
    <property type="project" value="UniProtKB-KW"/>
</dbReference>
<comment type="catalytic activity">
    <reaction evidence="1 7">
        <text>[protein]-peptidylproline (omega=180) = [protein]-peptidylproline (omega=0)</text>
        <dbReference type="Rhea" id="RHEA:16237"/>
        <dbReference type="Rhea" id="RHEA-COMP:10747"/>
        <dbReference type="Rhea" id="RHEA-COMP:10748"/>
        <dbReference type="ChEBI" id="CHEBI:83833"/>
        <dbReference type="ChEBI" id="CHEBI:83834"/>
        <dbReference type="EC" id="5.2.1.8"/>
    </reaction>
</comment>
<evidence type="ECO:0000256" key="5">
    <source>
        <dbReference type="ARBA" id="ARBA00023110"/>
    </source>
</evidence>
<dbReference type="GO" id="GO:0000785">
    <property type="term" value="C:chromatin"/>
    <property type="evidence" value="ECO:0007669"/>
    <property type="project" value="TreeGrafter"/>
</dbReference>
<protein>
    <recommendedName>
        <fullName evidence="7">peptidylprolyl isomerase</fullName>
        <ecNumber evidence="7">5.2.1.8</ecNumber>
    </recommendedName>
</protein>
<evidence type="ECO:0000256" key="2">
    <source>
        <dbReference type="ARBA" id="ARBA00002221"/>
    </source>
</evidence>
<evidence type="ECO:0000256" key="4">
    <source>
        <dbReference type="ARBA" id="ARBA00011865"/>
    </source>
</evidence>